<dbReference type="InterPro" id="IPR003714">
    <property type="entry name" value="PhoH"/>
</dbReference>
<dbReference type="InterPro" id="IPR051451">
    <property type="entry name" value="PhoH2-like"/>
</dbReference>
<evidence type="ECO:0000313" key="8">
    <source>
        <dbReference type="EMBL" id="VAW40062.1"/>
    </source>
</evidence>
<evidence type="ECO:0000256" key="4">
    <source>
        <dbReference type="ARBA" id="ARBA00022741"/>
    </source>
</evidence>
<reference evidence="8" key="1">
    <citation type="submission" date="2018-06" db="EMBL/GenBank/DDBJ databases">
        <authorList>
            <person name="Zhirakovskaya E."/>
        </authorList>
    </citation>
    <scope>NUCLEOTIDE SEQUENCE</scope>
</reference>
<name>A0A3B0VLX2_9ZZZZ</name>
<feature type="domain" description="PhoH-like protein" evidence="7">
    <location>
        <begin position="118"/>
        <end position="321"/>
    </location>
</feature>
<dbReference type="GO" id="GO:0005829">
    <property type="term" value="C:cytosol"/>
    <property type="evidence" value="ECO:0007669"/>
    <property type="project" value="TreeGrafter"/>
</dbReference>
<dbReference type="GO" id="GO:0005524">
    <property type="term" value="F:ATP binding"/>
    <property type="evidence" value="ECO:0007669"/>
    <property type="project" value="UniProtKB-KW"/>
</dbReference>
<protein>
    <recommendedName>
        <fullName evidence="6">PhoH-like protein</fullName>
    </recommendedName>
</protein>
<sequence length="340" mass="37252">MKPSAALNRQVERKLEFSDNSAGQVLFGDLNRNLHTVEQATGVVINVRGNALQITGRSHAVELAGALFEQLYDLIRQGHPVFTQDIAFGLKILESSPGARLREIFLDKVYITSRNRVISPKSINQKGYIDAMRHNDIVFGIGPAGTGKTYLAVAMAVSALAGEQVRSIILTRPAVEAGEKLGFLPGDMAQKVNPYLRPLTDALNEMLGQDRSQDLIERGIIEIAPLAFMRGRTLNNAFVILDEAQNTTREQMKMFLTRIGFDSRAVVTGDVTQIDLPGSRQSGLIEARRILRGVKGIHFSFFAKTDVVRHPLVQEIIEAYEKKGSSRPGADGSGADRGTV</sequence>
<dbReference type="EMBL" id="UOEY01000095">
    <property type="protein sequence ID" value="VAW40062.1"/>
    <property type="molecule type" value="Genomic_DNA"/>
</dbReference>
<dbReference type="PANTHER" id="PTHR30473:SF1">
    <property type="entry name" value="PHOH-LIKE PROTEIN"/>
    <property type="match status" value="1"/>
</dbReference>
<dbReference type="AlphaFoldDB" id="A0A3B0VLX2"/>
<evidence type="ECO:0000256" key="5">
    <source>
        <dbReference type="ARBA" id="ARBA00022840"/>
    </source>
</evidence>
<dbReference type="InterPro" id="IPR027417">
    <property type="entry name" value="P-loop_NTPase"/>
</dbReference>
<keyword evidence="3" id="KW-0963">Cytoplasm</keyword>
<dbReference type="SUPFAM" id="SSF52540">
    <property type="entry name" value="P-loop containing nucleoside triphosphate hydrolases"/>
    <property type="match status" value="1"/>
</dbReference>
<gene>
    <name evidence="8" type="ORF">MNBD_DELTA04-621</name>
</gene>
<evidence type="ECO:0000256" key="3">
    <source>
        <dbReference type="ARBA" id="ARBA00022490"/>
    </source>
</evidence>
<keyword evidence="5" id="KW-0067">ATP-binding</keyword>
<evidence type="ECO:0000256" key="1">
    <source>
        <dbReference type="ARBA" id="ARBA00004496"/>
    </source>
</evidence>
<comment type="similarity">
    <text evidence="2">Belongs to the PhoH family.</text>
</comment>
<dbReference type="FunFam" id="3.40.50.300:FF:000013">
    <property type="entry name" value="PhoH family ATPase"/>
    <property type="match status" value="1"/>
</dbReference>
<accession>A0A3B0VLX2</accession>
<organism evidence="8">
    <name type="scientific">hydrothermal vent metagenome</name>
    <dbReference type="NCBI Taxonomy" id="652676"/>
    <lineage>
        <taxon>unclassified sequences</taxon>
        <taxon>metagenomes</taxon>
        <taxon>ecological metagenomes</taxon>
    </lineage>
</organism>
<dbReference type="PANTHER" id="PTHR30473">
    <property type="entry name" value="PROTEIN PHOH"/>
    <property type="match status" value="1"/>
</dbReference>
<keyword evidence="4" id="KW-0547">Nucleotide-binding</keyword>
<dbReference type="Gene3D" id="3.40.50.300">
    <property type="entry name" value="P-loop containing nucleotide triphosphate hydrolases"/>
    <property type="match status" value="1"/>
</dbReference>
<evidence type="ECO:0000256" key="2">
    <source>
        <dbReference type="ARBA" id="ARBA00010393"/>
    </source>
</evidence>
<evidence type="ECO:0000256" key="6">
    <source>
        <dbReference type="ARBA" id="ARBA00039970"/>
    </source>
</evidence>
<comment type="subcellular location">
    <subcellularLocation>
        <location evidence="1">Cytoplasm</location>
    </subcellularLocation>
</comment>
<proteinExistence type="inferred from homology"/>
<dbReference type="Pfam" id="PF02562">
    <property type="entry name" value="PhoH"/>
    <property type="match status" value="1"/>
</dbReference>
<evidence type="ECO:0000259" key="7">
    <source>
        <dbReference type="Pfam" id="PF02562"/>
    </source>
</evidence>